<name>A0A938ZCY4_9FIRM</name>
<comment type="caution">
    <text evidence="1">The sequence shown here is derived from an EMBL/GenBank/DDBJ whole genome shotgun (WGS) entry which is preliminary data.</text>
</comment>
<accession>A0A938ZCY4</accession>
<dbReference type="Proteomes" id="UP000737612">
    <property type="component" value="Unassembled WGS sequence"/>
</dbReference>
<gene>
    <name evidence="1" type="ORF">JTJ23_02870</name>
</gene>
<dbReference type="AlphaFoldDB" id="A0A938ZCY4"/>
<organism evidence="1 2">
    <name type="scientific">Fusicatenibacter saccharivorans</name>
    <dbReference type="NCBI Taxonomy" id="1150298"/>
    <lineage>
        <taxon>Bacteria</taxon>
        <taxon>Bacillati</taxon>
        <taxon>Bacillota</taxon>
        <taxon>Clostridia</taxon>
        <taxon>Lachnospirales</taxon>
        <taxon>Lachnospiraceae</taxon>
        <taxon>Fusicatenibacter</taxon>
    </lineage>
</organism>
<evidence type="ECO:0000313" key="1">
    <source>
        <dbReference type="EMBL" id="MBN2952545.1"/>
    </source>
</evidence>
<sequence>MPGEDEYWERVRERMEMGETEPEPEEKILSLDEELEDLEKEYGCKLEELGEPDLEEIVYRLRGEYPAEAKYEPDWIAIFYRFDAA</sequence>
<protein>
    <submittedName>
        <fullName evidence="1">Uncharacterized protein</fullName>
    </submittedName>
</protein>
<reference evidence="1" key="1">
    <citation type="submission" date="2021-02" db="EMBL/GenBank/DDBJ databases">
        <title>Metagenome-assembled genomes from human diarrheal sample B26.</title>
        <authorList>
            <person name="Ateba T.P."/>
            <person name="Alayande K.A."/>
            <person name="Mwanza M."/>
        </authorList>
    </citation>
    <scope>NUCLEOTIDE SEQUENCE</scope>
    <source>
        <strain evidence="1">06WH</strain>
    </source>
</reference>
<proteinExistence type="predicted"/>
<evidence type="ECO:0000313" key="2">
    <source>
        <dbReference type="Proteomes" id="UP000737612"/>
    </source>
</evidence>
<dbReference type="EMBL" id="JAFHBD010000009">
    <property type="protein sequence ID" value="MBN2952545.1"/>
    <property type="molecule type" value="Genomic_DNA"/>
</dbReference>